<proteinExistence type="predicted"/>
<dbReference type="AlphaFoldDB" id="A0A6G9YZC4"/>
<organism evidence="1 2">
    <name type="scientific">Nocardia terpenica</name>
    <dbReference type="NCBI Taxonomy" id="455432"/>
    <lineage>
        <taxon>Bacteria</taxon>
        <taxon>Bacillati</taxon>
        <taxon>Actinomycetota</taxon>
        <taxon>Actinomycetes</taxon>
        <taxon>Mycobacteriales</taxon>
        <taxon>Nocardiaceae</taxon>
        <taxon>Nocardia</taxon>
    </lineage>
</organism>
<dbReference type="Proteomes" id="UP000500953">
    <property type="component" value="Chromosome"/>
</dbReference>
<dbReference type="RefSeq" id="WP_167485891.1">
    <property type="nucleotide sequence ID" value="NZ_CP046173.1"/>
</dbReference>
<dbReference type="EMBL" id="CP046173">
    <property type="protein sequence ID" value="QIS18564.1"/>
    <property type="molecule type" value="Genomic_DNA"/>
</dbReference>
<reference evidence="1 2" key="1">
    <citation type="journal article" date="2019" name="ACS Chem. Biol.">
        <title>Identification and Mobilization of a Cryptic Antibiotic Biosynthesis Gene Locus from a Human-Pathogenic Nocardia Isolate.</title>
        <authorList>
            <person name="Herisse M."/>
            <person name="Ishida K."/>
            <person name="Porter J.L."/>
            <person name="Howden B."/>
            <person name="Hertweck C."/>
            <person name="Stinear T.P."/>
            <person name="Pidot S.J."/>
        </authorList>
    </citation>
    <scope>NUCLEOTIDE SEQUENCE [LARGE SCALE GENOMIC DNA]</scope>
    <source>
        <strain evidence="1 2">AUSMDU00012715</strain>
    </source>
</reference>
<gene>
    <name evidence="1" type="ORF">F6W96_09930</name>
</gene>
<accession>A0A6G9YZC4</accession>
<protein>
    <submittedName>
        <fullName evidence="1">Uncharacterized protein</fullName>
    </submittedName>
</protein>
<evidence type="ECO:0000313" key="1">
    <source>
        <dbReference type="EMBL" id="QIS18564.1"/>
    </source>
</evidence>
<sequence length="101" mass="11171">MKHIGRAVEIDAIQYTGANLPEINHALTGRQSFTTAVGLREYPTGAYPAAYLHPDVSAELWSQALQVWLPVRLGDWIIRGPDGELDVCPQRAFAARYQAAH</sequence>
<name>A0A6G9YZC4_9NOCA</name>
<evidence type="ECO:0000313" key="2">
    <source>
        <dbReference type="Proteomes" id="UP000500953"/>
    </source>
</evidence>